<reference evidence="10" key="1">
    <citation type="submission" date="2020-07" db="EMBL/GenBank/DDBJ databases">
        <authorList>
            <person name="Partida-Martinez L."/>
            <person name="Huntemann M."/>
            <person name="Clum A."/>
            <person name="Wang J."/>
            <person name="Palaniappan K."/>
            <person name="Ritter S."/>
            <person name="Chen I.-M."/>
            <person name="Stamatis D."/>
            <person name="Reddy T."/>
            <person name="O'Malley R."/>
            <person name="Daum C."/>
            <person name="Shapiro N."/>
            <person name="Ivanova N."/>
            <person name="Kyrpides N."/>
            <person name="Woyke T."/>
        </authorList>
    </citation>
    <scope>NUCLEOTIDE SEQUENCE [LARGE SCALE GENOMIC DNA]</scope>
    <source>
        <strain evidence="10">AT2.8</strain>
    </source>
</reference>
<keyword evidence="5 7" id="KW-1133">Transmembrane helix</keyword>
<dbReference type="Pfam" id="PF07690">
    <property type="entry name" value="MFS_1"/>
    <property type="match status" value="1"/>
</dbReference>
<reference evidence="10" key="2">
    <citation type="submission" date="2020-08" db="EMBL/GenBank/DDBJ databases">
        <title>The Agave Microbiome: Exploring the role of microbial communities in plant adaptations to desert environments.</title>
        <authorList>
            <person name="Partida-Martinez L.P."/>
        </authorList>
    </citation>
    <scope>NUCLEOTIDE SEQUENCE [LARGE SCALE GENOMIC DNA]</scope>
    <source>
        <strain evidence="10">AT2.8</strain>
    </source>
</reference>
<evidence type="ECO:0000256" key="1">
    <source>
        <dbReference type="ARBA" id="ARBA00004651"/>
    </source>
</evidence>
<feature type="transmembrane region" description="Helical" evidence="7">
    <location>
        <begin position="160"/>
        <end position="181"/>
    </location>
</feature>
<evidence type="ECO:0000256" key="3">
    <source>
        <dbReference type="ARBA" id="ARBA00022448"/>
    </source>
</evidence>
<dbReference type="InterPro" id="IPR020846">
    <property type="entry name" value="MFS_dom"/>
</dbReference>
<evidence type="ECO:0000256" key="2">
    <source>
        <dbReference type="ARBA" id="ARBA00007520"/>
    </source>
</evidence>
<feature type="domain" description="Major facilitator superfamily (MFS) profile" evidence="8">
    <location>
        <begin position="8"/>
        <end position="385"/>
    </location>
</feature>
<evidence type="ECO:0000256" key="4">
    <source>
        <dbReference type="ARBA" id="ARBA00022692"/>
    </source>
</evidence>
<dbReference type="AlphaFoldDB" id="A0A852TJV6"/>
<sequence>MERRQSIILYILMFNMFITMGGLGIIVPVMPAYLEKFQADGQIYGFLIATFSFAQFILSPIIGNYSDRLGRKKFIVIGLVIYGTGQILFGLAHEIWILFVSRFLNGVGAAFVMPTILAYVGDITTVEQRGKGMSLIGASISFGFTIGPAIGGLLSSVNLTFPFFCAGVISILSALLSLTLLPDIKTATFVQTRRESLVKQMLSSTKLTYFIYLIVVFTFSFGIANYQATLSLYLDDKFQYTPLVMSLIFTVGGLAGVILQLFFIEKLFTYFGEIKMIMVNLFIASITLLLLIFVSGYFLIVLVASLNTIAATLIRPAVNTVISRMAGSEQGFAAGLNNAYMSLGNLFGPICAGTLYDWHMDSPYIFGTCVLMACCILVFTWSVKNNKRTYLESSKIS</sequence>
<proteinExistence type="inferred from homology"/>
<evidence type="ECO:0000256" key="6">
    <source>
        <dbReference type="ARBA" id="ARBA00023136"/>
    </source>
</evidence>
<feature type="transmembrane region" description="Helical" evidence="7">
    <location>
        <begin position="7"/>
        <end position="31"/>
    </location>
</feature>
<feature type="transmembrane region" description="Helical" evidence="7">
    <location>
        <begin position="103"/>
        <end position="121"/>
    </location>
</feature>
<evidence type="ECO:0000259" key="8">
    <source>
        <dbReference type="PROSITE" id="PS50850"/>
    </source>
</evidence>
<comment type="similarity">
    <text evidence="2">Belongs to the major facilitator superfamily. TCR/Tet family.</text>
</comment>
<feature type="transmembrane region" description="Helical" evidence="7">
    <location>
        <begin position="364"/>
        <end position="383"/>
    </location>
</feature>
<comment type="caution">
    <text evidence="9">The sequence shown here is derived from an EMBL/GenBank/DDBJ whole genome shotgun (WGS) entry which is preliminary data.</text>
</comment>
<dbReference type="EMBL" id="JACCBX010000009">
    <property type="protein sequence ID" value="NYE07384.1"/>
    <property type="molecule type" value="Genomic_DNA"/>
</dbReference>
<evidence type="ECO:0000313" key="9">
    <source>
        <dbReference type="EMBL" id="NYE07384.1"/>
    </source>
</evidence>
<dbReference type="GO" id="GO:0022857">
    <property type="term" value="F:transmembrane transporter activity"/>
    <property type="evidence" value="ECO:0007669"/>
    <property type="project" value="InterPro"/>
</dbReference>
<feature type="transmembrane region" description="Helical" evidence="7">
    <location>
        <begin position="74"/>
        <end position="97"/>
    </location>
</feature>
<name>A0A852TJV6_9BACI</name>
<gene>
    <name evidence="9" type="ORF">F4694_004195</name>
</gene>
<dbReference type="GO" id="GO:0005886">
    <property type="term" value="C:plasma membrane"/>
    <property type="evidence" value="ECO:0007669"/>
    <property type="project" value="UniProtKB-SubCell"/>
</dbReference>
<dbReference type="InterPro" id="IPR011701">
    <property type="entry name" value="MFS"/>
</dbReference>
<keyword evidence="6 7" id="KW-0472">Membrane</keyword>
<dbReference type="SUPFAM" id="SSF103473">
    <property type="entry name" value="MFS general substrate transporter"/>
    <property type="match status" value="1"/>
</dbReference>
<feature type="transmembrane region" description="Helical" evidence="7">
    <location>
        <begin position="43"/>
        <end position="62"/>
    </location>
</feature>
<dbReference type="CDD" id="cd17325">
    <property type="entry name" value="MFS_MdtG_SLC18_like"/>
    <property type="match status" value="1"/>
</dbReference>
<feature type="transmembrane region" description="Helical" evidence="7">
    <location>
        <begin position="133"/>
        <end position="154"/>
    </location>
</feature>
<dbReference type="InterPro" id="IPR001958">
    <property type="entry name" value="Tet-R_TetA/multi-R_MdtG-like"/>
</dbReference>
<dbReference type="InterPro" id="IPR005829">
    <property type="entry name" value="Sugar_transporter_CS"/>
</dbReference>
<evidence type="ECO:0000256" key="5">
    <source>
        <dbReference type="ARBA" id="ARBA00022989"/>
    </source>
</evidence>
<protein>
    <submittedName>
        <fullName evidence="9">DHA1 family multidrug resistance protein-like MFS transporter</fullName>
    </submittedName>
</protein>
<dbReference type="Proteomes" id="UP000548423">
    <property type="component" value="Unassembled WGS sequence"/>
</dbReference>
<evidence type="ECO:0000313" key="10">
    <source>
        <dbReference type="Proteomes" id="UP000548423"/>
    </source>
</evidence>
<comment type="subcellular location">
    <subcellularLocation>
        <location evidence="1">Cell membrane</location>
        <topology evidence="1">Multi-pass membrane protein</topology>
    </subcellularLocation>
</comment>
<dbReference type="PRINTS" id="PR01035">
    <property type="entry name" value="TCRTETA"/>
</dbReference>
<dbReference type="PROSITE" id="PS50850">
    <property type="entry name" value="MFS"/>
    <property type="match status" value="1"/>
</dbReference>
<keyword evidence="4 7" id="KW-0812">Transmembrane</keyword>
<dbReference type="PANTHER" id="PTHR23504">
    <property type="entry name" value="MAJOR FACILITATOR SUPERFAMILY DOMAIN-CONTAINING PROTEIN 10"/>
    <property type="match status" value="1"/>
</dbReference>
<evidence type="ECO:0000256" key="7">
    <source>
        <dbReference type="SAM" id="Phobius"/>
    </source>
</evidence>
<dbReference type="InterPro" id="IPR036259">
    <property type="entry name" value="MFS_trans_sf"/>
</dbReference>
<dbReference type="PROSITE" id="PS00216">
    <property type="entry name" value="SUGAR_TRANSPORT_1"/>
    <property type="match status" value="1"/>
</dbReference>
<organism evidence="9 10">
    <name type="scientific">Neobacillus niacini</name>
    <dbReference type="NCBI Taxonomy" id="86668"/>
    <lineage>
        <taxon>Bacteria</taxon>
        <taxon>Bacillati</taxon>
        <taxon>Bacillota</taxon>
        <taxon>Bacilli</taxon>
        <taxon>Bacillales</taxon>
        <taxon>Bacillaceae</taxon>
        <taxon>Neobacillus</taxon>
    </lineage>
</organism>
<feature type="transmembrane region" description="Helical" evidence="7">
    <location>
        <begin position="276"/>
        <end position="293"/>
    </location>
</feature>
<dbReference type="PANTHER" id="PTHR23504:SF115">
    <property type="entry name" value="MULTIDRUG RESISTANCE PROTEIN 2"/>
    <property type="match status" value="1"/>
</dbReference>
<accession>A0A852TJV6</accession>
<keyword evidence="3" id="KW-0813">Transport</keyword>
<feature type="transmembrane region" description="Helical" evidence="7">
    <location>
        <begin position="209"/>
        <end position="228"/>
    </location>
</feature>
<dbReference type="Gene3D" id="1.20.1250.20">
    <property type="entry name" value="MFS general substrate transporter like domains"/>
    <property type="match status" value="1"/>
</dbReference>
<feature type="transmembrane region" description="Helical" evidence="7">
    <location>
        <begin position="240"/>
        <end position="264"/>
    </location>
</feature>